<dbReference type="InParanoid" id="F6RE18"/>
<keyword evidence="13" id="KW-1185">Reference proteome</keyword>
<reference evidence="12" key="4">
    <citation type="submission" date="2025-09" db="UniProtKB">
        <authorList>
            <consortium name="Ensembl"/>
        </authorList>
    </citation>
    <scope>IDENTIFICATION</scope>
</reference>
<keyword evidence="8" id="KW-0472">Membrane</keyword>
<comment type="subcellular location">
    <subcellularLocation>
        <location evidence="1">Mitochondrion inner membrane</location>
        <topology evidence="1">Peripheral membrane protein</topology>
    </subcellularLocation>
</comment>
<dbReference type="NCBIfam" id="TIGR01146">
    <property type="entry name" value="ATPsyn_F1gamma"/>
    <property type="match status" value="1"/>
</dbReference>
<name>F6RE18_CIOIN</name>
<keyword evidence="4 11" id="KW-0375">Hydrogen ion transport</keyword>
<evidence type="ECO:0000256" key="5">
    <source>
        <dbReference type="ARBA" id="ARBA00022792"/>
    </source>
</evidence>
<evidence type="ECO:0000256" key="9">
    <source>
        <dbReference type="ARBA" id="ARBA00023196"/>
    </source>
</evidence>
<keyword evidence="3 11" id="KW-0813">Transport</keyword>
<reference evidence="12" key="2">
    <citation type="journal article" date="2008" name="Genome Biol.">
        <title>Improved genome assembly and evidence-based global gene model set for the chordate Ciona intestinalis: new insight into intron and operon populations.</title>
        <authorList>
            <person name="Satou Y."/>
            <person name="Mineta K."/>
            <person name="Ogasawara M."/>
            <person name="Sasakura Y."/>
            <person name="Shoguchi E."/>
            <person name="Ueno K."/>
            <person name="Yamada L."/>
            <person name="Matsumoto J."/>
            <person name="Wasserscheid J."/>
            <person name="Dewar K."/>
            <person name="Wiley G.B."/>
            <person name="Macmil S.L."/>
            <person name="Roe B.A."/>
            <person name="Zeller R.W."/>
            <person name="Hastings K.E."/>
            <person name="Lemaire P."/>
            <person name="Lindquist E."/>
            <person name="Endo T."/>
            <person name="Hotta K."/>
            <person name="Inaba K."/>
        </authorList>
    </citation>
    <scope>NUCLEOTIDE SEQUENCE [LARGE SCALE GENOMIC DNA]</scope>
    <source>
        <strain evidence="12">wild type</strain>
    </source>
</reference>
<dbReference type="FunFam" id="3.40.1380.10:FF:000003">
    <property type="entry name" value="ATP synthase subunit gamma"/>
    <property type="match status" value="1"/>
</dbReference>
<dbReference type="Proteomes" id="UP000008144">
    <property type="component" value="Chromosome 1"/>
</dbReference>
<reference evidence="12" key="3">
    <citation type="submission" date="2025-08" db="UniProtKB">
        <authorList>
            <consortium name="Ensembl"/>
        </authorList>
    </citation>
    <scope>IDENTIFICATION</scope>
</reference>
<keyword evidence="6 11" id="KW-0406">Ion transport</keyword>
<dbReference type="PANTHER" id="PTHR11693:SF22">
    <property type="entry name" value="ATP SYNTHASE SUBUNIT GAMMA, MITOCHONDRIAL"/>
    <property type="match status" value="1"/>
</dbReference>
<evidence type="ECO:0000256" key="6">
    <source>
        <dbReference type="ARBA" id="ARBA00023065"/>
    </source>
</evidence>
<dbReference type="HOGENOM" id="CLU_050669_4_0_1"/>
<accession>F6RE18</accession>
<organism evidence="12 13">
    <name type="scientific">Ciona intestinalis</name>
    <name type="common">Transparent sea squirt</name>
    <name type="synonym">Ascidia intestinalis</name>
    <dbReference type="NCBI Taxonomy" id="7719"/>
    <lineage>
        <taxon>Eukaryota</taxon>
        <taxon>Metazoa</taxon>
        <taxon>Chordata</taxon>
        <taxon>Tunicata</taxon>
        <taxon>Ascidiacea</taxon>
        <taxon>Phlebobranchia</taxon>
        <taxon>Cionidae</taxon>
        <taxon>Ciona</taxon>
    </lineage>
</organism>
<evidence type="ECO:0000256" key="7">
    <source>
        <dbReference type="ARBA" id="ARBA00023128"/>
    </source>
</evidence>
<evidence type="ECO:0000313" key="13">
    <source>
        <dbReference type="Proteomes" id="UP000008144"/>
    </source>
</evidence>
<dbReference type="InterPro" id="IPR000131">
    <property type="entry name" value="ATP_synth_F1_gsu"/>
</dbReference>
<dbReference type="STRING" id="7719.ENSCINP00000025174"/>
<dbReference type="Gene3D" id="1.10.287.80">
    <property type="entry name" value="ATP synthase, gamma subunit, helix hairpin domain"/>
    <property type="match status" value="1"/>
</dbReference>
<evidence type="ECO:0000256" key="1">
    <source>
        <dbReference type="ARBA" id="ARBA00004637"/>
    </source>
</evidence>
<keyword evidence="7" id="KW-0496">Mitochondrion</keyword>
<dbReference type="GO" id="GO:0045259">
    <property type="term" value="C:proton-transporting ATP synthase complex"/>
    <property type="evidence" value="ECO:0007669"/>
    <property type="project" value="UniProtKB-KW"/>
</dbReference>
<evidence type="ECO:0000256" key="10">
    <source>
        <dbReference type="ARBA" id="ARBA00023310"/>
    </source>
</evidence>
<dbReference type="Gene3D" id="3.40.1380.10">
    <property type="match status" value="1"/>
</dbReference>
<keyword evidence="10 11" id="KW-0066">ATP synthesis</keyword>
<comment type="subunit">
    <text evidence="11">F-type ATPases have 2 components, CF(1) - the catalytic core - and CF(0) - the membrane proton channel. CF(1) and CF(0) have multiple subunits.</text>
</comment>
<keyword evidence="9 11" id="KW-0139">CF(1)</keyword>
<sequence length="302" mass="33450">TLKLNLVRCVLRAQKVSFGVQVRHSSGKLKELGIRLKAIKNIQKITKTMKMISAAKFAQASKAIIPARAYGVGALAVYDKAKIESEARPKQVYIGVSSDRGLCGALHSNIGRALKSKFEEQPDNVETKVVTVGDKVKVFLQSGLSDSLLLECKELGRLPPSFNDSAVIAEDLLESGYEFQQGEVFYNWFKSAMTQIIKQQPFFSVEVINQSPTITVYDSLDEDVLKSYQEFQLANTLYYTMKENYTSEQGARMISMDGATKNAVFSSSQVIMINRMSLLYNGTRQAVKTTELTEIISGVAAL</sequence>
<evidence type="ECO:0000256" key="2">
    <source>
        <dbReference type="ARBA" id="ARBA00007681"/>
    </source>
</evidence>
<dbReference type="InterPro" id="IPR035968">
    <property type="entry name" value="ATP_synth_F1_ATPase_gsu"/>
</dbReference>
<dbReference type="Pfam" id="PF00231">
    <property type="entry name" value="ATP-synt"/>
    <property type="match status" value="1"/>
</dbReference>
<evidence type="ECO:0000256" key="3">
    <source>
        <dbReference type="ARBA" id="ARBA00022448"/>
    </source>
</evidence>
<dbReference type="GO" id="GO:0046933">
    <property type="term" value="F:proton-transporting ATP synthase activity, rotational mechanism"/>
    <property type="evidence" value="ECO:0007669"/>
    <property type="project" value="InterPro"/>
</dbReference>
<reference evidence="13" key="1">
    <citation type="journal article" date="2002" name="Science">
        <title>The draft genome of Ciona intestinalis: insights into chordate and vertebrate origins.</title>
        <authorList>
            <person name="Dehal P."/>
            <person name="Satou Y."/>
            <person name="Campbell R.K."/>
            <person name="Chapman J."/>
            <person name="Degnan B."/>
            <person name="De Tomaso A."/>
            <person name="Davidson B."/>
            <person name="Di Gregorio A."/>
            <person name="Gelpke M."/>
            <person name="Goodstein D.M."/>
            <person name="Harafuji N."/>
            <person name="Hastings K.E."/>
            <person name="Ho I."/>
            <person name="Hotta K."/>
            <person name="Huang W."/>
            <person name="Kawashima T."/>
            <person name="Lemaire P."/>
            <person name="Martinez D."/>
            <person name="Meinertzhagen I.A."/>
            <person name="Necula S."/>
            <person name="Nonaka M."/>
            <person name="Putnam N."/>
            <person name="Rash S."/>
            <person name="Saiga H."/>
            <person name="Satake M."/>
            <person name="Terry A."/>
            <person name="Yamada L."/>
            <person name="Wang H.G."/>
            <person name="Awazu S."/>
            <person name="Azumi K."/>
            <person name="Boore J."/>
            <person name="Branno M."/>
            <person name="Chin-Bow S."/>
            <person name="DeSantis R."/>
            <person name="Doyle S."/>
            <person name="Francino P."/>
            <person name="Keys D.N."/>
            <person name="Haga S."/>
            <person name="Hayashi H."/>
            <person name="Hino K."/>
            <person name="Imai K.S."/>
            <person name="Inaba K."/>
            <person name="Kano S."/>
            <person name="Kobayashi K."/>
            <person name="Kobayashi M."/>
            <person name="Lee B.I."/>
            <person name="Makabe K.W."/>
            <person name="Manohar C."/>
            <person name="Matassi G."/>
            <person name="Medina M."/>
            <person name="Mochizuki Y."/>
            <person name="Mount S."/>
            <person name="Morishita T."/>
            <person name="Miura S."/>
            <person name="Nakayama A."/>
            <person name="Nishizaka S."/>
            <person name="Nomoto H."/>
            <person name="Ohta F."/>
            <person name="Oishi K."/>
            <person name="Rigoutsos I."/>
            <person name="Sano M."/>
            <person name="Sasaki A."/>
            <person name="Sasakura Y."/>
            <person name="Shoguchi E."/>
            <person name="Shin-i T."/>
            <person name="Spagnuolo A."/>
            <person name="Stainier D."/>
            <person name="Suzuki M.M."/>
            <person name="Tassy O."/>
            <person name="Takatori N."/>
            <person name="Tokuoka M."/>
            <person name="Yagi K."/>
            <person name="Yoshizaki F."/>
            <person name="Wada S."/>
            <person name="Zhang C."/>
            <person name="Hyatt P.D."/>
            <person name="Larimer F."/>
            <person name="Detter C."/>
            <person name="Doggett N."/>
            <person name="Glavina T."/>
            <person name="Hawkins T."/>
            <person name="Richardson P."/>
            <person name="Lucas S."/>
            <person name="Kohara Y."/>
            <person name="Levine M."/>
            <person name="Satoh N."/>
            <person name="Rokhsar D.S."/>
        </authorList>
    </citation>
    <scope>NUCLEOTIDE SEQUENCE [LARGE SCALE GENOMIC DNA]</scope>
</reference>
<dbReference type="Ensembl" id="ENSCINT00000025420.2">
    <property type="protein sequence ID" value="ENSCINP00000025174.2"/>
    <property type="gene ID" value="ENSCING00000013793.2"/>
</dbReference>
<keyword evidence="5" id="KW-0999">Mitochondrion inner membrane</keyword>
<evidence type="ECO:0000256" key="4">
    <source>
        <dbReference type="ARBA" id="ARBA00022781"/>
    </source>
</evidence>
<comment type="similarity">
    <text evidence="2 11">Belongs to the ATPase gamma chain family.</text>
</comment>
<dbReference type="GO" id="GO:0005743">
    <property type="term" value="C:mitochondrial inner membrane"/>
    <property type="evidence" value="ECO:0007669"/>
    <property type="project" value="UniProtKB-SubCell"/>
</dbReference>
<evidence type="ECO:0000256" key="8">
    <source>
        <dbReference type="ARBA" id="ARBA00023136"/>
    </source>
</evidence>
<evidence type="ECO:0000313" key="12">
    <source>
        <dbReference type="Ensembl" id="ENSCINP00000025174.2"/>
    </source>
</evidence>
<dbReference type="FunCoup" id="F6RE18">
    <property type="interactions" value="547"/>
</dbReference>
<proteinExistence type="inferred from homology"/>
<dbReference type="GeneTree" id="ENSGT00390000006837"/>
<dbReference type="CDD" id="cd12151">
    <property type="entry name" value="F1-ATPase_gamma"/>
    <property type="match status" value="1"/>
</dbReference>
<dbReference type="OMA" id="MQITSAM"/>
<dbReference type="SUPFAM" id="SSF52943">
    <property type="entry name" value="ATP synthase (F1-ATPase), gamma subunit"/>
    <property type="match status" value="1"/>
</dbReference>
<dbReference type="PANTHER" id="PTHR11693">
    <property type="entry name" value="ATP SYNTHASE GAMMA CHAIN"/>
    <property type="match status" value="1"/>
</dbReference>
<dbReference type="GO" id="GO:0015986">
    <property type="term" value="P:proton motive force-driven ATP synthesis"/>
    <property type="evidence" value="ECO:0000318"/>
    <property type="project" value="GO_Central"/>
</dbReference>
<dbReference type="EMBL" id="EAAA01000071">
    <property type="status" value="NOT_ANNOTATED_CDS"/>
    <property type="molecule type" value="Genomic_DNA"/>
</dbReference>
<dbReference type="PRINTS" id="PR00126">
    <property type="entry name" value="ATPASEGAMMA"/>
</dbReference>
<protein>
    <recommendedName>
        <fullName evidence="11">ATP synthase subunit gamma</fullName>
    </recommendedName>
</protein>
<dbReference type="AlphaFoldDB" id="F6RE18"/>
<evidence type="ECO:0000256" key="11">
    <source>
        <dbReference type="RuleBase" id="RU004001"/>
    </source>
</evidence>